<evidence type="ECO:0000256" key="4">
    <source>
        <dbReference type="ARBA" id="ARBA00022840"/>
    </source>
</evidence>
<dbReference type="InterPro" id="IPR025110">
    <property type="entry name" value="AMP-bd_C"/>
</dbReference>
<evidence type="ECO:0000259" key="7">
    <source>
        <dbReference type="Pfam" id="PF13193"/>
    </source>
</evidence>
<dbReference type="HAMAP" id="MF_00593">
    <property type="entry name" value="DltA"/>
    <property type="match status" value="1"/>
</dbReference>
<dbReference type="Pfam" id="PF13193">
    <property type="entry name" value="AMP-binding_C"/>
    <property type="match status" value="1"/>
</dbReference>
<dbReference type="EC" id="6.2.1.54" evidence="5"/>
<comment type="catalytic activity">
    <reaction evidence="5">
        <text>holo-[D-alanyl-carrier protein] + D-alanine + ATP = D-alanyl-[D-alanyl-carrier protein] + AMP + diphosphate</text>
        <dbReference type="Rhea" id="RHEA:55132"/>
        <dbReference type="Rhea" id="RHEA-COMP:14102"/>
        <dbReference type="Rhea" id="RHEA-COMP:14103"/>
        <dbReference type="ChEBI" id="CHEBI:30616"/>
        <dbReference type="ChEBI" id="CHEBI:33019"/>
        <dbReference type="ChEBI" id="CHEBI:57416"/>
        <dbReference type="ChEBI" id="CHEBI:64479"/>
        <dbReference type="ChEBI" id="CHEBI:138620"/>
        <dbReference type="ChEBI" id="CHEBI:456215"/>
        <dbReference type="EC" id="6.2.1.54"/>
    </reaction>
</comment>
<dbReference type="GO" id="GO:0016874">
    <property type="term" value="F:ligase activity"/>
    <property type="evidence" value="ECO:0007669"/>
    <property type="project" value="UniProtKB-KW"/>
</dbReference>
<dbReference type="Gene3D" id="3.30.300.30">
    <property type="match status" value="1"/>
</dbReference>
<dbReference type="NCBIfam" id="NF003417">
    <property type="entry name" value="PRK04813.1"/>
    <property type="match status" value="1"/>
</dbReference>
<keyword evidence="3 5" id="KW-0547">Nucleotide-binding</keyword>
<feature type="binding site" evidence="5">
    <location>
        <begin position="144"/>
        <end position="145"/>
    </location>
    <ligand>
        <name>ATP</name>
        <dbReference type="ChEBI" id="CHEBI:30616"/>
    </ligand>
</feature>
<keyword evidence="2 5" id="KW-0436">Ligase</keyword>
<feature type="binding site" evidence="5">
    <location>
        <begin position="284"/>
        <end position="289"/>
    </location>
    <ligand>
        <name>ATP</name>
        <dbReference type="ChEBI" id="CHEBI:30616"/>
    </ligand>
</feature>
<feature type="binding site" evidence="5">
    <location>
        <position position="473"/>
    </location>
    <ligand>
        <name>ATP</name>
        <dbReference type="ChEBI" id="CHEBI:30616"/>
    </ligand>
</feature>
<name>A0ABT2QSU0_9STAP</name>
<keyword evidence="1 5" id="KW-0963">Cytoplasm</keyword>
<dbReference type="Gene3D" id="3.40.50.12780">
    <property type="entry name" value="N-terminal domain of ligase-like"/>
    <property type="match status" value="1"/>
</dbReference>
<dbReference type="InterPro" id="IPR010071">
    <property type="entry name" value="AA_adenyl_dom"/>
</dbReference>
<evidence type="ECO:0000313" key="9">
    <source>
        <dbReference type="Proteomes" id="UP001209553"/>
    </source>
</evidence>
<reference evidence="8 9" key="1">
    <citation type="journal article" date="2023" name="Int. J. Syst. Evol. Microbiol.">
        <title>Streptococcus sciuri sp. nov., Staphylococcus marylandisciuri sp. nov. and Staphylococcus americanisciuri sp. nov., isolated from faeces of eastern grey squirrel (Sciurus carolinensis).</title>
        <authorList>
            <person name="Volokhov D.V."/>
            <person name="Zagorodnyaya T.A."/>
            <person name="Furtak V.A."/>
            <person name="Nattanmai G."/>
            <person name="Randall L."/>
            <person name="Jose S."/>
            <person name="Gao Y."/>
            <person name="Eisenberg T."/>
            <person name="Delmonte P."/>
            <person name="Blom J."/>
            <person name="Mitchell K.K."/>
        </authorList>
    </citation>
    <scope>NUCLEOTIDE SEQUENCE [LARGE SCALE GENOMIC DNA]</scope>
    <source>
        <strain evidence="8 9">SQ8-PEA</strain>
    </source>
</reference>
<evidence type="ECO:0000256" key="1">
    <source>
        <dbReference type="ARBA" id="ARBA00022490"/>
    </source>
</evidence>
<dbReference type="NCBIfam" id="TIGR01734">
    <property type="entry name" value="D-ala-DACP-lig"/>
    <property type="match status" value="1"/>
</dbReference>
<dbReference type="InterPro" id="IPR045851">
    <property type="entry name" value="AMP-bd_C_sf"/>
</dbReference>
<comment type="caution">
    <text evidence="5">Lacks conserved residue(s) required for the propagation of feature annotation.</text>
</comment>
<comment type="similarity">
    <text evidence="5">Belongs to the ATP-dependent AMP-binding enzyme family. DltA subfamily.</text>
</comment>
<dbReference type="EMBL" id="JAOPKZ010000019">
    <property type="protein sequence ID" value="MCU5747037.1"/>
    <property type="molecule type" value="Genomic_DNA"/>
</dbReference>
<dbReference type="InterPro" id="IPR042099">
    <property type="entry name" value="ANL_N_sf"/>
</dbReference>
<dbReference type="InterPro" id="IPR000873">
    <property type="entry name" value="AMP-dep_synth/lig_dom"/>
</dbReference>
<dbReference type="Pfam" id="PF00501">
    <property type="entry name" value="AMP-binding"/>
    <property type="match status" value="1"/>
</dbReference>
<organism evidence="8 9">
    <name type="scientific">Staphylococcus marylandisciuri</name>
    <dbReference type="NCBI Taxonomy" id="2981529"/>
    <lineage>
        <taxon>Bacteria</taxon>
        <taxon>Bacillati</taxon>
        <taxon>Bacillota</taxon>
        <taxon>Bacilli</taxon>
        <taxon>Bacillales</taxon>
        <taxon>Staphylococcaceae</taxon>
        <taxon>Staphylococcus</taxon>
    </lineage>
</organism>
<proteinExistence type="inferred from homology"/>
<dbReference type="PANTHER" id="PTHR45398:SF1">
    <property type="entry name" value="ENZYME, PUTATIVE (JCVI)-RELATED"/>
    <property type="match status" value="1"/>
</dbReference>
<comment type="function">
    <text evidence="5">Catalyzes the first step in the D-alanylation of lipoteichoic acid (LTA), the activation of D-alanine and its transfer onto the D-alanyl carrier protein (Dcp) DltC. In an ATP-dependent two-step reaction, forms a high energy D-alanyl-AMP intermediate, followed by transfer of the D-alanyl residue as a thiol ester to the phosphopantheinyl prosthetic group of the Dcp. D-alanylation of LTA plays an important role in modulating the properties of the cell wall in Gram-positive bacteria, influencing the net charge of the cell wall.</text>
</comment>
<dbReference type="SUPFAM" id="SSF56801">
    <property type="entry name" value="Acetyl-CoA synthetase-like"/>
    <property type="match status" value="1"/>
</dbReference>
<feature type="binding site" evidence="5">
    <location>
        <position position="473"/>
    </location>
    <ligand>
        <name>D-alanine</name>
        <dbReference type="ChEBI" id="CHEBI:57416"/>
    </ligand>
</feature>
<dbReference type="Proteomes" id="UP001209553">
    <property type="component" value="Unassembled WGS sequence"/>
</dbReference>
<accession>A0ABT2QSU0</accession>
<feature type="domain" description="AMP-dependent synthetase/ligase" evidence="6">
    <location>
        <begin position="10"/>
        <end position="342"/>
    </location>
</feature>
<dbReference type="CDD" id="cd05945">
    <property type="entry name" value="DltA"/>
    <property type="match status" value="1"/>
</dbReference>
<comment type="pathway">
    <text evidence="5">Cell wall biogenesis; lipoteichoic acid biosynthesis.</text>
</comment>
<sequence length="485" mass="54562">MKDILQMLKQHSESRGETHAVQHEDETMTYGELETSSSLLAHMIRHTTKPIILYGHMSPYMIAGMFGALKAGCGYVPIDTSIPEQRVQTIIKKVDPDVIFNTSSEELAVEGVTILNIEDLKATNTYKEQEPQIQDDSIAYTIFTSGSTGEPKGVQIYYDSLVEFANWVVELNDNQLGQHWLNQAPLSFDLSVMAIYPSILSGGTLQLVDKKMINKPMLLHELFAREPIHVWVSTPSFMELCLMLPEFDAGSQPSMGTFLFCGEILGHKTASMLLKKFPNAKVYNTYGPTEATVAVTSIQVTEALLSKEKVIPVGAPRKGTSLSLTDDNELVITGNSVSAGYLKDPERTEKVFFDNEGQRAYYSGDSAQYREGQWYIQGRVDNQIKYNGYRMELEEIEAKLKQLDHVREAIVVPVYRRGKVAHLLGVTMTTHQIEDEAQTTHDMKAELKHILPEYMIPKKFVFVDQLPLTHNGKLDRKKINEVYGS</sequence>
<dbReference type="RefSeq" id="WP_262856745.1">
    <property type="nucleotide sequence ID" value="NZ_JAOPKZ010000019.1"/>
</dbReference>
<dbReference type="InterPro" id="IPR010072">
    <property type="entry name" value="DltA"/>
</dbReference>
<dbReference type="InterPro" id="IPR044507">
    <property type="entry name" value="DltA-like"/>
</dbReference>
<dbReference type="NCBIfam" id="TIGR01733">
    <property type="entry name" value="AA-adenyl-dom"/>
    <property type="match status" value="1"/>
</dbReference>
<evidence type="ECO:0000259" key="6">
    <source>
        <dbReference type="Pfam" id="PF00501"/>
    </source>
</evidence>
<feature type="binding site" evidence="5">
    <location>
        <position position="293"/>
    </location>
    <ligand>
        <name>D-alanine</name>
        <dbReference type="ChEBI" id="CHEBI:57416"/>
    </ligand>
</feature>
<keyword evidence="4 5" id="KW-0067">ATP-binding</keyword>
<comment type="caution">
    <text evidence="8">The sequence shown here is derived from an EMBL/GenBank/DDBJ whole genome shotgun (WGS) entry which is preliminary data.</text>
</comment>
<protein>
    <recommendedName>
        <fullName evidence="5">D-alanine--D-alanyl carrier protein ligase</fullName>
        <shortName evidence="5">DCL</shortName>
        <ecNumber evidence="5">6.2.1.54</ecNumber>
    </recommendedName>
    <alternativeName>
        <fullName evidence="5">D-alanine--poly(phosphoribitol) ligase subunit 1</fullName>
    </alternativeName>
    <alternativeName>
        <fullName evidence="5">D-alanine-activating enzyme</fullName>
        <shortName evidence="5">DAE</shortName>
    </alternativeName>
</protein>
<feature type="binding site" evidence="5">
    <location>
        <position position="365"/>
    </location>
    <ligand>
        <name>ATP</name>
        <dbReference type="ChEBI" id="CHEBI:30616"/>
    </ligand>
</feature>
<dbReference type="PANTHER" id="PTHR45398">
    <property type="match status" value="1"/>
</dbReference>
<evidence type="ECO:0000256" key="2">
    <source>
        <dbReference type="ARBA" id="ARBA00022598"/>
    </source>
</evidence>
<evidence type="ECO:0000256" key="5">
    <source>
        <dbReference type="HAMAP-Rule" id="MF_00593"/>
    </source>
</evidence>
<feature type="domain" description="AMP-binding enzyme C-terminal" evidence="7">
    <location>
        <begin position="395"/>
        <end position="473"/>
    </location>
</feature>
<gene>
    <name evidence="5 8" type="primary">dltA</name>
    <name evidence="8" type="ORF">N9R04_10225</name>
</gene>
<keyword evidence="9" id="KW-1185">Reference proteome</keyword>
<evidence type="ECO:0000256" key="3">
    <source>
        <dbReference type="ARBA" id="ARBA00022741"/>
    </source>
</evidence>
<feature type="binding site" evidence="5">
    <location>
        <position position="189"/>
    </location>
    <ligand>
        <name>D-alanine</name>
        <dbReference type="ChEBI" id="CHEBI:57416"/>
    </ligand>
</feature>
<comment type="subcellular location">
    <subcellularLocation>
        <location evidence="5">Cytoplasm</location>
    </subcellularLocation>
</comment>
<evidence type="ECO:0000313" key="8">
    <source>
        <dbReference type="EMBL" id="MCU5747037.1"/>
    </source>
</evidence>